<dbReference type="Pfam" id="PF01740">
    <property type="entry name" value="STAS"/>
    <property type="match status" value="1"/>
</dbReference>
<sequence length="171" mass="17960">MAVDRVSVPARIGPGAVQLVSSRWRHAVPDLPGTATNILHASTHQTDVGVGASSALVVTLLVDLDLSTVDTFRQAFAQLLAGDASPNADLLVFDLSRVDFVSIDGASALVEAKDRVVESGLDFRLVTATRGVEHALAATGARQMFERHATVGSALDRESNRAGMPVADPSY</sequence>
<proteinExistence type="predicted"/>
<dbReference type="InterPro" id="IPR036513">
    <property type="entry name" value="STAS_dom_sf"/>
</dbReference>
<dbReference type="PROSITE" id="PS50801">
    <property type="entry name" value="STAS"/>
    <property type="match status" value="1"/>
</dbReference>
<evidence type="ECO:0000313" key="3">
    <source>
        <dbReference type="Proteomes" id="UP000006892"/>
    </source>
</evidence>
<evidence type="ECO:0000313" key="2">
    <source>
        <dbReference type="EMBL" id="CBH48636.1"/>
    </source>
</evidence>
<dbReference type="CDD" id="cd07043">
    <property type="entry name" value="STAS_anti-anti-sigma_factors"/>
    <property type="match status" value="1"/>
</dbReference>
<dbReference type="SUPFAM" id="SSF52091">
    <property type="entry name" value="SpoIIaa-like"/>
    <property type="match status" value="1"/>
</dbReference>
<protein>
    <submittedName>
        <fullName evidence="2">Anti sigma factor antagonist</fullName>
    </submittedName>
</protein>
<name>A0A3S5Y7R4_RHOH1</name>
<evidence type="ECO:0000259" key="1">
    <source>
        <dbReference type="PROSITE" id="PS50801"/>
    </source>
</evidence>
<dbReference type="Proteomes" id="UP001154400">
    <property type="component" value="Chromosome"/>
</dbReference>
<dbReference type="Gene3D" id="3.30.750.24">
    <property type="entry name" value="STAS domain"/>
    <property type="match status" value="1"/>
</dbReference>
<reference evidence="2" key="1">
    <citation type="journal article" date="2010" name="PLoS Genet.">
        <title>The genome of a pathogenic rhodococcus: cooptive virulence underpinned by key gene acquisitions.</title>
        <authorList>
            <person name="Letek M."/>
            <person name="Gonzalez P."/>
            <person name="Macarthur I."/>
            <person name="Rodriguez H."/>
            <person name="Freeman T.C."/>
            <person name="Valero-Rello A."/>
            <person name="Blanco M."/>
            <person name="Buckley T."/>
            <person name="Cherevach I."/>
            <person name="Fahey R."/>
            <person name="Hapeshi A."/>
            <person name="Holdstock J."/>
            <person name="Leadon D."/>
            <person name="Navas J."/>
            <person name="Ocampo A."/>
            <person name="Quail M.A."/>
            <person name="Sanders M."/>
            <person name="Scortti M.M."/>
            <person name="Prescott J.F."/>
            <person name="Fogarty U."/>
            <person name="Meijer W.G."/>
            <person name="Parkhill J."/>
            <person name="Bentley S.D."/>
            <person name="Vazquez-Boland J.A."/>
        </authorList>
    </citation>
    <scope>NUCLEOTIDE SEQUENCE [LARGE SCALE GENOMIC DNA]</scope>
    <source>
        <strain evidence="2 3">103S</strain>
    </source>
</reference>
<dbReference type="InterPro" id="IPR002645">
    <property type="entry name" value="STAS_dom"/>
</dbReference>
<organism evidence="2">
    <name type="scientific">Rhodococcus hoagii (strain 103S)</name>
    <name type="common">Rhodococcus equi</name>
    <dbReference type="NCBI Taxonomy" id="685727"/>
    <lineage>
        <taxon>Bacteria</taxon>
        <taxon>Bacillati</taxon>
        <taxon>Actinomycetota</taxon>
        <taxon>Actinomycetes</taxon>
        <taxon>Mycobacteriales</taxon>
        <taxon>Nocardiaceae</taxon>
        <taxon>Prescottella</taxon>
    </lineage>
</organism>
<dbReference type="KEGG" id="req:REQ_26070"/>
<gene>
    <name evidence="2" type="ordered locus">REQ_26070</name>
</gene>
<accession>A0A3S5Y7R4</accession>
<feature type="domain" description="STAS" evidence="1">
    <location>
        <begin position="56"/>
        <end position="158"/>
    </location>
</feature>
<dbReference type="AlphaFoldDB" id="A0A3S5Y7R4"/>
<dbReference type="EMBL" id="FN563149">
    <property type="protein sequence ID" value="CBH48636.1"/>
    <property type="molecule type" value="Genomic_DNA"/>
</dbReference>